<dbReference type="PROSITE" id="PS00022">
    <property type="entry name" value="EGF_1"/>
    <property type="match status" value="3"/>
</dbReference>
<reference evidence="8" key="1">
    <citation type="submission" date="2021-03" db="EMBL/GenBank/DDBJ databases">
        <authorList>
            <person name="Bekaert M."/>
        </authorList>
    </citation>
    <scope>NUCLEOTIDE SEQUENCE</scope>
</reference>
<dbReference type="GO" id="GO:0007157">
    <property type="term" value="P:heterophilic cell-cell adhesion via plasma membrane cell adhesion molecules"/>
    <property type="evidence" value="ECO:0007669"/>
    <property type="project" value="TreeGrafter"/>
</dbReference>
<feature type="domain" description="EGF-like" evidence="7">
    <location>
        <begin position="111"/>
        <end position="146"/>
    </location>
</feature>
<dbReference type="InterPro" id="IPR000859">
    <property type="entry name" value="CUB_dom"/>
</dbReference>
<dbReference type="PROSITE" id="PS01180">
    <property type="entry name" value="CUB"/>
    <property type="match status" value="1"/>
</dbReference>
<evidence type="ECO:0000256" key="4">
    <source>
        <dbReference type="ARBA" id="ARBA00023157"/>
    </source>
</evidence>
<dbReference type="SUPFAM" id="SSF57196">
    <property type="entry name" value="EGF/Laminin"/>
    <property type="match status" value="3"/>
</dbReference>
<dbReference type="Gene3D" id="2.60.120.290">
    <property type="entry name" value="Spermadhesin, CUB domain"/>
    <property type="match status" value="1"/>
</dbReference>
<sequence length="290" mass="32335">MAEMTKAEPNIYVNNIFDNVNTTDDAMYEKCFDTEDQLNYDQLSPVSKERPPESVFTIANNIPTNQPIKQDNCRNMMCSSSPCLHEGVCVNYDEHYYCSCTRGFSGTNCEVTPCTGLNCLNEGSCDVLNGTFHCICSSGFSGQLCEELGPCISNPCFNNGSCTVSENSYNCSCPSGTHGSRCQGLFHETITSPGYPLNYDNSMNIVWNIDVGFRNTILLRFTDFILEKDYDFVKIYNGPSTSYCLVAELTGRTLPVEVSVMGRYLTITFTSDSFLTYQGFRAVIYKIPSE</sequence>
<dbReference type="EMBL" id="CAJPWZ010002572">
    <property type="protein sequence ID" value="CAG2240766.1"/>
    <property type="molecule type" value="Genomic_DNA"/>
</dbReference>
<feature type="disulfide bond" evidence="5">
    <location>
        <begin position="173"/>
        <end position="182"/>
    </location>
</feature>
<evidence type="ECO:0000313" key="9">
    <source>
        <dbReference type="Proteomes" id="UP000683360"/>
    </source>
</evidence>
<dbReference type="InterPro" id="IPR000742">
    <property type="entry name" value="EGF"/>
</dbReference>
<evidence type="ECO:0000256" key="3">
    <source>
        <dbReference type="ARBA" id="ARBA00022737"/>
    </source>
</evidence>
<dbReference type="PROSITE" id="PS50026">
    <property type="entry name" value="EGF_3"/>
    <property type="match status" value="3"/>
</dbReference>
<dbReference type="CDD" id="cd00054">
    <property type="entry name" value="EGF_CA"/>
    <property type="match status" value="3"/>
</dbReference>
<dbReference type="GO" id="GO:0032991">
    <property type="term" value="C:protein-containing complex"/>
    <property type="evidence" value="ECO:0007669"/>
    <property type="project" value="TreeGrafter"/>
</dbReference>
<dbReference type="AlphaFoldDB" id="A0A8S3UB23"/>
<accession>A0A8S3UB23</accession>
<dbReference type="GO" id="GO:0005509">
    <property type="term" value="F:calcium ion binding"/>
    <property type="evidence" value="ECO:0007669"/>
    <property type="project" value="InterPro"/>
</dbReference>
<dbReference type="FunFam" id="2.10.25.10:FF:000050">
    <property type="entry name" value="neurogenic locus notch homolog protein 3"/>
    <property type="match status" value="1"/>
</dbReference>
<protein>
    <submittedName>
        <fullName evidence="8">Uncharacterized protein</fullName>
    </submittedName>
</protein>
<feature type="domain" description="EGF-like" evidence="7">
    <location>
        <begin position="147"/>
        <end position="183"/>
    </location>
</feature>
<name>A0A8S3UB23_MYTED</name>
<evidence type="ECO:0000256" key="5">
    <source>
        <dbReference type="PROSITE-ProRule" id="PRU00076"/>
    </source>
</evidence>
<feature type="disulfide bond" evidence="5">
    <location>
        <begin position="100"/>
        <end position="109"/>
    </location>
</feature>
<evidence type="ECO:0000256" key="2">
    <source>
        <dbReference type="ARBA" id="ARBA00022729"/>
    </source>
</evidence>
<dbReference type="InterPro" id="IPR000152">
    <property type="entry name" value="EGF-type_Asp/Asn_hydroxyl_site"/>
</dbReference>
<dbReference type="InterPro" id="IPR001881">
    <property type="entry name" value="EGF-like_Ca-bd_dom"/>
</dbReference>
<evidence type="ECO:0000313" key="8">
    <source>
        <dbReference type="EMBL" id="CAG2240766.1"/>
    </source>
</evidence>
<gene>
    <name evidence="8" type="ORF">MEDL_53024</name>
</gene>
<comment type="caution">
    <text evidence="5">Lacks conserved residue(s) required for the propagation of feature annotation.</text>
</comment>
<dbReference type="OrthoDB" id="6093719at2759"/>
<keyword evidence="2" id="KW-0732">Signal</keyword>
<feature type="domain" description="EGF-like" evidence="7">
    <location>
        <begin position="74"/>
        <end position="110"/>
    </location>
</feature>
<evidence type="ECO:0000259" key="7">
    <source>
        <dbReference type="PROSITE" id="PS50026"/>
    </source>
</evidence>
<evidence type="ECO:0000259" key="6">
    <source>
        <dbReference type="PROSITE" id="PS01180"/>
    </source>
</evidence>
<dbReference type="InterPro" id="IPR051022">
    <property type="entry name" value="Notch_Cell-Fate_Det"/>
</dbReference>
<dbReference type="PROSITE" id="PS00010">
    <property type="entry name" value="ASX_HYDROXYL"/>
    <property type="match status" value="1"/>
</dbReference>
<dbReference type="Pfam" id="PF00008">
    <property type="entry name" value="EGF"/>
    <property type="match status" value="3"/>
</dbReference>
<dbReference type="CDD" id="cd00041">
    <property type="entry name" value="CUB"/>
    <property type="match status" value="1"/>
</dbReference>
<dbReference type="SMART" id="SM00181">
    <property type="entry name" value="EGF"/>
    <property type="match status" value="3"/>
</dbReference>
<dbReference type="GO" id="GO:0005886">
    <property type="term" value="C:plasma membrane"/>
    <property type="evidence" value="ECO:0007669"/>
    <property type="project" value="TreeGrafter"/>
</dbReference>
<dbReference type="SMART" id="SM00179">
    <property type="entry name" value="EGF_CA"/>
    <property type="match status" value="3"/>
</dbReference>
<dbReference type="GO" id="GO:0045197">
    <property type="term" value="P:establishment or maintenance of epithelial cell apical/basal polarity"/>
    <property type="evidence" value="ECO:0007669"/>
    <property type="project" value="TreeGrafter"/>
</dbReference>
<keyword evidence="9" id="KW-1185">Reference proteome</keyword>
<proteinExistence type="predicted"/>
<dbReference type="PANTHER" id="PTHR24049:SF22">
    <property type="entry name" value="DROSOPHILA CRUMBS HOMOLOG"/>
    <property type="match status" value="1"/>
</dbReference>
<keyword evidence="4 5" id="KW-1015">Disulfide bond</keyword>
<feature type="domain" description="CUB" evidence="6">
    <location>
        <begin position="173"/>
        <end position="287"/>
    </location>
</feature>
<evidence type="ECO:0000256" key="1">
    <source>
        <dbReference type="ARBA" id="ARBA00022536"/>
    </source>
</evidence>
<dbReference type="InterPro" id="IPR035914">
    <property type="entry name" value="Sperma_CUB_dom_sf"/>
</dbReference>
<dbReference type="PANTHER" id="PTHR24049">
    <property type="entry name" value="CRUMBS FAMILY MEMBER"/>
    <property type="match status" value="1"/>
</dbReference>
<dbReference type="Proteomes" id="UP000683360">
    <property type="component" value="Unassembled WGS sequence"/>
</dbReference>
<dbReference type="PROSITE" id="PS01186">
    <property type="entry name" value="EGF_2"/>
    <property type="match status" value="2"/>
</dbReference>
<comment type="caution">
    <text evidence="8">The sequence shown here is derived from an EMBL/GenBank/DDBJ whole genome shotgun (WGS) entry which is preliminary data.</text>
</comment>
<dbReference type="SMART" id="SM00042">
    <property type="entry name" value="CUB"/>
    <property type="match status" value="1"/>
</dbReference>
<keyword evidence="1 5" id="KW-0245">EGF-like domain</keyword>
<dbReference type="Pfam" id="PF00431">
    <property type="entry name" value="CUB"/>
    <property type="match status" value="1"/>
</dbReference>
<dbReference type="Gene3D" id="2.10.25.10">
    <property type="entry name" value="Laminin"/>
    <property type="match status" value="3"/>
</dbReference>
<organism evidence="8 9">
    <name type="scientific">Mytilus edulis</name>
    <name type="common">Blue mussel</name>
    <dbReference type="NCBI Taxonomy" id="6550"/>
    <lineage>
        <taxon>Eukaryota</taxon>
        <taxon>Metazoa</taxon>
        <taxon>Spiralia</taxon>
        <taxon>Lophotrochozoa</taxon>
        <taxon>Mollusca</taxon>
        <taxon>Bivalvia</taxon>
        <taxon>Autobranchia</taxon>
        <taxon>Pteriomorphia</taxon>
        <taxon>Mytilida</taxon>
        <taxon>Mytiloidea</taxon>
        <taxon>Mytilidae</taxon>
        <taxon>Mytilinae</taxon>
        <taxon>Mytilus</taxon>
    </lineage>
</organism>
<dbReference type="SUPFAM" id="SSF49854">
    <property type="entry name" value="Spermadhesin, CUB domain"/>
    <property type="match status" value="1"/>
</dbReference>
<keyword evidence="3" id="KW-0677">Repeat</keyword>
<feature type="disulfide bond" evidence="5">
    <location>
        <begin position="136"/>
        <end position="145"/>
    </location>
</feature>